<evidence type="ECO:0000313" key="3">
    <source>
        <dbReference type="EMBL" id="SDG38357.1"/>
    </source>
</evidence>
<dbReference type="Proteomes" id="UP000199495">
    <property type="component" value="Unassembled WGS sequence"/>
</dbReference>
<dbReference type="SMART" id="SM00448">
    <property type="entry name" value="REC"/>
    <property type="match status" value="1"/>
</dbReference>
<organism evidence="3 4">
    <name type="scientific">Pelagibacterium luteolum</name>
    <dbReference type="NCBI Taxonomy" id="440168"/>
    <lineage>
        <taxon>Bacteria</taxon>
        <taxon>Pseudomonadati</taxon>
        <taxon>Pseudomonadota</taxon>
        <taxon>Alphaproteobacteria</taxon>
        <taxon>Hyphomicrobiales</taxon>
        <taxon>Devosiaceae</taxon>
        <taxon>Pelagibacterium</taxon>
    </lineage>
</organism>
<dbReference type="OrthoDB" id="8449384at2"/>
<reference evidence="3 4" key="1">
    <citation type="submission" date="2016-10" db="EMBL/GenBank/DDBJ databases">
        <authorList>
            <person name="de Groot N.N."/>
        </authorList>
    </citation>
    <scope>NUCLEOTIDE SEQUENCE [LARGE SCALE GENOMIC DNA]</scope>
    <source>
        <strain evidence="3 4">CGMCC 1.10267</strain>
    </source>
</reference>
<sequence>MQPMPTIAVLSSNIALSAVLAATLRQDPKWRVREFRDARAVATYMRVSPISVLVGDYDLVDGTTADLAERIRIQGSVVSSDVQIIVLTRTIDQDLRRRCVRAGVDEIIVKPMSPLYLEERVRTRLGDGPRGYVRSKYVGPDRRDRLHLLDPRPNPIERRFDNVIPFRSQTTLELRPDA</sequence>
<feature type="domain" description="Response regulatory" evidence="2">
    <location>
        <begin position="6"/>
        <end position="125"/>
    </location>
</feature>
<dbReference type="EMBL" id="FNCS01000002">
    <property type="protein sequence ID" value="SDG38357.1"/>
    <property type="molecule type" value="Genomic_DNA"/>
</dbReference>
<dbReference type="PROSITE" id="PS50110">
    <property type="entry name" value="RESPONSE_REGULATORY"/>
    <property type="match status" value="1"/>
</dbReference>
<dbReference type="InterPro" id="IPR011006">
    <property type="entry name" value="CheY-like_superfamily"/>
</dbReference>
<evidence type="ECO:0000256" key="1">
    <source>
        <dbReference type="PROSITE-ProRule" id="PRU00169"/>
    </source>
</evidence>
<feature type="modified residue" description="4-aspartylphosphate" evidence="1">
    <location>
        <position position="56"/>
    </location>
</feature>
<accession>A0A1G7TSV6</accession>
<dbReference type="GO" id="GO:0000160">
    <property type="term" value="P:phosphorelay signal transduction system"/>
    <property type="evidence" value="ECO:0007669"/>
    <property type="project" value="InterPro"/>
</dbReference>
<dbReference type="AlphaFoldDB" id="A0A1G7TSV6"/>
<dbReference type="Pfam" id="PF00072">
    <property type="entry name" value="Response_reg"/>
    <property type="match status" value="1"/>
</dbReference>
<dbReference type="InterPro" id="IPR001789">
    <property type="entry name" value="Sig_transdc_resp-reg_receiver"/>
</dbReference>
<dbReference type="Gene3D" id="3.40.50.2300">
    <property type="match status" value="1"/>
</dbReference>
<dbReference type="SUPFAM" id="SSF52172">
    <property type="entry name" value="CheY-like"/>
    <property type="match status" value="1"/>
</dbReference>
<keyword evidence="1" id="KW-0597">Phosphoprotein</keyword>
<gene>
    <name evidence="3" type="ORF">SAMN04487974_102320</name>
</gene>
<name>A0A1G7TSV6_9HYPH</name>
<dbReference type="STRING" id="440168.SAMN04487974_102320"/>
<evidence type="ECO:0000313" key="4">
    <source>
        <dbReference type="Proteomes" id="UP000199495"/>
    </source>
</evidence>
<keyword evidence="4" id="KW-1185">Reference proteome</keyword>
<proteinExistence type="predicted"/>
<protein>
    <submittedName>
        <fullName evidence="3">Response regulator receiver domain-containing protein</fullName>
    </submittedName>
</protein>
<evidence type="ECO:0000259" key="2">
    <source>
        <dbReference type="PROSITE" id="PS50110"/>
    </source>
</evidence>